<dbReference type="GO" id="GO:0043204">
    <property type="term" value="C:perikaryon"/>
    <property type="evidence" value="ECO:0007669"/>
    <property type="project" value="TreeGrafter"/>
</dbReference>
<evidence type="ECO:0000256" key="2">
    <source>
        <dbReference type="ARBA" id="ARBA00008369"/>
    </source>
</evidence>
<feature type="non-terminal residue" evidence="10">
    <location>
        <position position="207"/>
    </location>
</feature>
<dbReference type="PROSITE" id="PS00260">
    <property type="entry name" value="GLUCAGON"/>
    <property type="match status" value="1"/>
</dbReference>
<comment type="similarity">
    <text evidence="2">Belongs to the glucagon family.</text>
</comment>
<dbReference type="GO" id="GO:0043195">
    <property type="term" value="C:terminal bouton"/>
    <property type="evidence" value="ECO:0007669"/>
    <property type="project" value="TreeGrafter"/>
</dbReference>
<evidence type="ECO:0000256" key="5">
    <source>
        <dbReference type="ARBA" id="ARBA00040782"/>
    </source>
</evidence>
<feature type="domain" description="Glucagon / GIP / secretin / VIP family" evidence="9">
    <location>
        <begin position="139"/>
        <end position="161"/>
    </location>
</feature>
<dbReference type="EMBL" id="JAFBMS010000004">
    <property type="protein sequence ID" value="KAG9353320.1"/>
    <property type="molecule type" value="Genomic_DNA"/>
</dbReference>
<evidence type="ECO:0000256" key="6">
    <source>
        <dbReference type="ARBA" id="ARBA00041953"/>
    </source>
</evidence>
<keyword evidence="11" id="KW-1185">Reference proteome</keyword>
<evidence type="ECO:0000256" key="8">
    <source>
        <dbReference type="SAM" id="MobiDB-lite"/>
    </source>
</evidence>
<sequence>MNDLKGVLPECADEHEQSSSRTSPGKSAHHCTHLLVGRAWDDETVVHPFPTSQRSRTALEQKEYSEPVTMMERAPLLVLSCLVMSALTSPLYPALRFGQRASASSILVSSSMGDPSQLRPDTDVSDADGQEAEYRSERHADAIFTNSYRKVLGQISARKFLQTIMGKRLGMEGAEDFVKRESDIYEDLTTVQRRQKYRRHQLDTHRP</sequence>
<evidence type="ECO:0000313" key="10">
    <source>
        <dbReference type="EMBL" id="KAG9353320.1"/>
    </source>
</evidence>
<dbReference type="GO" id="GO:0007189">
    <property type="term" value="P:adenylate cyclase-activating G protein-coupled receptor signaling pathway"/>
    <property type="evidence" value="ECO:0007669"/>
    <property type="project" value="TreeGrafter"/>
</dbReference>
<dbReference type="InterPro" id="IPR046963">
    <property type="entry name" value="VIP/GHRH-like"/>
</dbReference>
<evidence type="ECO:0000256" key="7">
    <source>
        <dbReference type="ARBA" id="ARBA00042164"/>
    </source>
</evidence>
<comment type="subcellular location">
    <subcellularLocation>
        <location evidence="1">Secreted</location>
    </subcellularLocation>
</comment>
<keyword evidence="3" id="KW-0964">Secreted</keyword>
<dbReference type="GO" id="GO:0051428">
    <property type="term" value="F:peptide hormone receptor binding"/>
    <property type="evidence" value="ECO:0007669"/>
    <property type="project" value="TreeGrafter"/>
</dbReference>
<dbReference type="GO" id="GO:0005615">
    <property type="term" value="C:extracellular space"/>
    <property type="evidence" value="ECO:0007669"/>
    <property type="project" value="TreeGrafter"/>
</dbReference>
<feature type="region of interest" description="Disordered" evidence="8">
    <location>
        <begin position="1"/>
        <end position="28"/>
    </location>
</feature>
<dbReference type="AlphaFoldDB" id="A0A8T2PPN9"/>
<reference evidence="10" key="1">
    <citation type="thesis" date="2021" institute="BYU ScholarsArchive" country="Provo, UT, USA">
        <title>Applications of and Algorithms for Genome Assembly and Genomic Analyses with an Emphasis on Marine Teleosts.</title>
        <authorList>
            <person name="Pickett B.D."/>
        </authorList>
    </citation>
    <scope>NUCLEOTIDE SEQUENCE</scope>
    <source>
        <strain evidence="10">HI-2016</strain>
    </source>
</reference>
<evidence type="ECO:0000256" key="3">
    <source>
        <dbReference type="ARBA" id="ARBA00022525"/>
    </source>
</evidence>
<proteinExistence type="inferred from homology"/>
<dbReference type="GO" id="GO:0016608">
    <property type="term" value="F:growth hormone-releasing hormone activity"/>
    <property type="evidence" value="ECO:0007669"/>
    <property type="project" value="TreeGrafter"/>
</dbReference>
<organism evidence="10 11">
    <name type="scientific">Albula glossodonta</name>
    <name type="common">roundjaw bonefish</name>
    <dbReference type="NCBI Taxonomy" id="121402"/>
    <lineage>
        <taxon>Eukaryota</taxon>
        <taxon>Metazoa</taxon>
        <taxon>Chordata</taxon>
        <taxon>Craniata</taxon>
        <taxon>Vertebrata</taxon>
        <taxon>Euteleostomi</taxon>
        <taxon>Actinopterygii</taxon>
        <taxon>Neopterygii</taxon>
        <taxon>Teleostei</taxon>
        <taxon>Albuliformes</taxon>
        <taxon>Albulidae</taxon>
        <taxon>Albula</taxon>
    </lineage>
</organism>
<protein>
    <recommendedName>
        <fullName evidence="5">Somatoliberin</fullName>
    </recommendedName>
    <alternativeName>
        <fullName evidence="7">Growth hormone-releasing factor</fullName>
    </alternativeName>
    <alternativeName>
        <fullName evidence="6">Growth hormone-releasing hormone</fullName>
    </alternativeName>
</protein>
<name>A0A8T2PPN9_9TELE</name>
<dbReference type="InterPro" id="IPR000532">
    <property type="entry name" value="Glucagon_GIP_secretin_VIP"/>
</dbReference>
<evidence type="ECO:0000256" key="4">
    <source>
        <dbReference type="ARBA" id="ARBA00037623"/>
    </source>
</evidence>
<dbReference type="Pfam" id="PF00123">
    <property type="entry name" value="Hormone_2"/>
    <property type="match status" value="1"/>
</dbReference>
<evidence type="ECO:0000313" key="11">
    <source>
        <dbReference type="Proteomes" id="UP000824540"/>
    </source>
</evidence>
<dbReference type="GO" id="GO:0005184">
    <property type="term" value="F:neuropeptide hormone activity"/>
    <property type="evidence" value="ECO:0007669"/>
    <property type="project" value="InterPro"/>
</dbReference>
<feature type="region of interest" description="Disordered" evidence="8">
    <location>
        <begin position="108"/>
        <end position="128"/>
    </location>
</feature>
<dbReference type="GO" id="GO:0030252">
    <property type="term" value="P:growth hormone secretion"/>
    <property type="evidence" value="ECO:0007669"/>
    <property type="project" value="TreeGrafter"/>
</dbReference>
<dbReference type="GO" id="GO:0031770">
    <property type="term" value="F:growth hormone-releasing hormone receptor binding"/>
    <property type="evidence" value="ECO:0007669"/>
    <property type="project" value="TreeGrafter"/>
</dbReference>
<dbReference type="GO" id="GO:0032880">
    <property type="term" value="P:regulation of protein localization"/>
    <property type="evidence" value="ECO:0007669"/>
    <property type="project" value="TreeGrafter"/>
</dbReference>
<dbReference type="SMART" id="SM00070">
    <property type="entry name" value="GLUCA"/>
    <property type="match status" value="1"/>
</dbReference>
<dbReference type="Proteomes" id="UP000824540">
    <property type="component" value="Unassembled WGS sequence"/>
</dbReference>
<comment type="caution">
    <text evidence="10">The sequence shown here is derived from an EMBL/GenBank/DDBJ whole genome shotgun (WGS) entry which is preliminary data.</text>
</comment>
<evidence type="ECO:0000256" key="1">
    <source>
        <dbReference type="ARBA" id="ARBA00004613"/>
    </source>
</evidence>
<dbReference type="OrthoDB" id="9931004at2759"/>
<accession>A0A8T2PPN9</accession>
<dbReference type="PANTHER" id="PTHR11213:SF6">
    <property type="entry name" value="SOMATOLIBERIN"/>
    <property type="match status" value="1"/>
</dbReference>
<gene>
    <name evidence="10" type="ORF">JZ751_017897</name>
</gene>
<dbReference type="PANTHER" id="PTHR11213">
    <property type="entry name" value="GLUCAGON-FAMILY NEUROPEPTIDE"/>
    <property type="match status" value="1"/>
</dbReference>
<comment type="function">
    <text evidence="4">GRF is released by the hypothalamus and acts on the adenohypophyse to stimulate the secretion of growth hormone.</text>
</comment>
<evidence type="ECO:0000259" key="9">
    <source>
        <dbReference type="PROSITE" id="PS00260"/>
    </source>
</evidence>